<dbReference type="Pfam" id="PF00550">
    <property type="entry name" value="PP-binding"/>
    <property type="match status" value="1"/>
</dbReference>
<proteinExistence type="predicted"/>
<reference evidence="2 3" key="1">
    <citation type="submission" date="2023-05" db="EMBL/GenBank/DDBJ databases">
        <title>Streptantibioticus silvisoli sp. nov., acidotolerant actinomycetes 1 from pine litter.</title>
        <authorList>
            <person name="Swiecimska M."/>
            <person name="Golinska P."/>
            <person name="Sangal V."/>
            <person name="Wachnowicz B."/>
            <person name="Goodfellow M."/>
        </authorList>
    </citation>
    <scope>NUCLEOTIDE SEQUENCE [LARGE SCALE GENOMIC DNA]</scope>
    <source>
        <strain evidence="2 3">DSM 42109</strain>
    </source>
</reference>
<name>A0ABT7A3A4_9ACTN</name>
<comment type="caution">
    <text evidence="2">The sequence shown here is derived from an EMBL/GenBank/DDBJ whole genome shotgun (WGS) entry which is preliminary data.</text>
</comment>
<sequence length="77" mass="8514">MFDTLKDLLVSKLKVAPEQITRDATAEDIDLDSLALVELSLVLQKELGIEITEDELTETETVGDIVRLMNVRAASAR</sequence>
<gene>
    <name evidence="2" type="ORF">NMN56_028465</name>
</gene>
<dbReference type="SUPFAM" id="SSF47336">
    <property type="entry name" value="ACP-like"/>
    <property type="match status" value="1"/>
</dbReference>
<dbReference type="EMBL" id="JANCPR020000032">
    <property type="protein sequence ID" value="MDJ1135810.1"/>
    <property type="molecule type" value="Genomic_DNA"/>
</dbReference>
<keyword evidence="3" id="KW-1185">Reference proteome</keyword>
<organism evidence="2 3">
    <name type="scientific">Streptomyces iconiensis</name>
    <dbReference type="NCBI Taxonomy" id="1384038"/>
    <lineage>
        <taxon>Bacteria</taxon>
        <taxon>Bacillati</taxon>
        <taxon>Actinomycetota</taxon>
        <taxon>Actinomycetes</taxon>
        <taxon>Kitasatosporales</taxon>
        <taxon>Streptomycetaceae</taxon>
        <taxon>Streptomyces</taxon>
    </lineage>
</organism>
<protein>
    <submittedName>
        <fullName evidence="2">Acyl carrier protein</fullName>
    </submittedName>
</protein>
<accession>A0ABT7A3A4</accession>
<feature type="domain" description="Carrier" evidence="1">
    <location>
        <begin position="1"/>
        <end position="73"/>
    </location>
</feature>
<dbReference type="RefSeq" id="WP_274046505.1">
    <property type="nucleotide sequence ID" value="NZ_JANCPR020000032.1"/>
</dbReference>
<dbReference type="Gene3D" id="1.10.1200.10">
    <property type="entry name" value="ACP-like"/>
    <property type="match status" value="1"/>
</dbReference>
<dbReference type="InterPro" id="IPR009081">
    <property type="entry name" value="PP-bd_ACP"/>
</dbReference>
<evidence type="ECO:0000259" key="1">
    <source>
        <dbReference type="PROSITE" id="PS50075"/>
    </source>
</evidence>
<dbReference type="Proteomes" id="UP001214441">
    <property type="component" value="Unassembled WGS sequence"/>
</dbReference>
<dbReference type="InterPro" id="IPR036736">
    <property type="entry name" value="ACP-like_sf"/>
</dbReference>
<evidence type="ECO:0000313" key="3">
    <source>
        <dbReference type="Proteomes" id="UP001214441"/>
    </source>
</evidence>
<evidence type="ECO:0000313" key="2">
    <source>
        <dbReference type="EMBL" id="MDJ1135810.1"/>
    </source>
</evidence>
<dbReference type="PROSITE" id="PS50075">
    <property type="entry name" value="CARRIER"/>
    <property type="match status" value="1"/>
</dbReference>